<dbReference type="EMBL" id="CP009920">
    <property type="protein sequence ID" value="AJI22128.1"/>
    <property type="molecule type" value="Genomic_DNA"/>
</dbReference>
<sequence length="332" mass="36695">MSIKVIRPGLLTTIQDIGRHGYQKDGMIVSGAMDKVALRIANLLVGNQENQPVIEITLMGPKIEFQQDALIALTGGDLSPTVNDEAVKMWRPLYVKKGSVLQFGVPILGCRSYLSVSGAFNVPAVMGSTSTSLRARIGGLHGKALQSGDEVLSHPPTETGEAIIKKLVKKQTDRSFQQAFWTIHPKLLPSYETPIIRTMKGAEFDWFTKESQQHFFNQEFDVTPQSDRMGYRLKGKKLVLGQEKELLSSAVTFGTIQVPKEGQPIVLLADHQTTGGYPRIGQVATADFSALAQISPGKKVSFQAISLDEAQYLYMEQEKKINHIKRALRMKI</sequence>
<evidence type="ECO:0000313" key="2">
    <source>
        <dbReference type="EMBL" id="AJI22128.1"/>
    </source>
</evidence>
<reference evidence="2 3" key="1">
    <citation type="journal article" date="2015" name="Genome Announc.">
        <title>Complete genome sequences for 35 biothreat assay-relevant bacillus species.</title>
        <authorList>
            <person name="Johnson S.L."/>
            <person name="Daligault H.E."/>
            <person name="Davenport K.W."/>
            <person name="Jaissle J."/>
            <person name="Frey K.G."/>
            <person name="Ladner J.T."/>
            <person name="Broomall S.M."/>
            <person name="Bishop-Lilly K.A."/>
            <person name="Bruce D.C."/>
            <person name="Gibbons H.S."/>
            <person name="Coyne S.R."/>
            <person name="Lo C.C."/>
            <person name="Meincke L."/>
            <person name="Munk A.C."/>
            <person name="Koroleva G.I."/>
            <person name="Rosenzweig C.N."/>
            <person name="Palacios G.F."/>
            <person name="Redden C.L."/>
            <person name="Minogue T.D."/>
            <person name="Chain P.S."/>
        </authorList>
    </citation>
    <scope>NUCLEOTIDE SEQUENCE [LARGE SCALE GENOMIC DNA]</scope>
    <source>
        <strain evidence="3">ATCC 14581 / DSM 32 / JCM 2506 / NBRC 15308 / NCIMB 9376 / NCTC 10342 / NRRL B-14308 / VKM B-512</strain>
    </source>
</reference>
<dbReference type="InterPro" id="IPR029000">
    <property type="entry name" value="Cyclophilin-like_dom_sf"/>
</dbReference>
<dbReference type="SUPFAM" id="SSF50891">
    <property type="entry name" value="Cyclophilin-like"/>
    <property type="match status" value="1"/>
</dbReference>
<organism evidence="2 3">
    <name type="scientific">Priestia megaterium (strain ATCC 14581 / DSM 32 / CCUG 1817 / JCM 2506 / NBRC 15308 / NCIMB 9376 / NCTC 10342 / NRRL B-14308 / VKM B-512 / Ford 19)</name>
    <name type="common">Bacillus megaterium</name>
    <dbReference type="NCBI Taxonomy" id="1348623"/>
    <lineage>
        <taxon>Bacteria</taxon>
        <taxon>Bacillati</taxon>
        <taxon>Bacillota</taxon>
        <taxon>Bacilli</taxon>
        <taxon>Bacillales</taxon>
        <taxon>Bacillaceae</taxon>
        <taxon>Priestia</taxon>
    </lineage>
</organism>
<dbReference type="RefSeq" id="WP_034654002.1">
    <property type="nucleotide sequence ID" value="NZ_BCVB01000007.1"/>
</dbReference>
<gene>
    <name evidence="2" type="ORF">BG04_3252</name>
</gene>
<proteinExistence type="predicted"/>
<accession>A0A0B6ANC9</accession>
<evidence type="ECO:0000313" key="3">
    <source>
        <dbReference type="Proteomes" id="UP000031829"/>
    </source>
</evidence>
<dbReference type="PANTHER" id="PTHR43309">
    <property type="entry name" value="5-OXOPROLINASE SUBUNIT C"/>
    <property type="match status" value="1"/>
</dbReference>
<dbReference type="Gene3D" id="2.40.100.10">
    <property type="entry name" value="Cyclophilin-like"/>
    <property type="match status" value="1"/>
</dbReference>
<protein>
    <recommendedName>
        <fullName evidence="1">Carboxyltransferase domain-containing protein</fullName>
    </recommendedName>
</protein>
<dbReference type="InterPro" id="IPR003778">
    <property type="entry name" value="CT_A_B"/>
</dbReference>
<dbReference type="InterPro" id="IPR052708">
    <property type="entry name" value="PxpC"/>
</dbReference>
<dbReference type="NCBIfam" id="TIGR00724">
    <property type="entry name" value="urea_amlyse_rel"/>
    <property type="match status" value="1"/>
</dbReference>
<dbReference type="SMART" id="SM00797">
    <property type="entry name" value="AHS2"/>
    <property type="match status" value="1"/>
</dbReference>
<dbReference type="GeneID" id="93641313"/>
<dbReference type="HOGENOM" id="CLU_028967_0_0_9"/>
<evidence type="ECO:0000259" key="1">
    <source>
        <dbReference type="SMART" id="SM00797"/>
    </source>
</evidence>
<dbReference type="PANTHER" id="PTHR43309:SF5">
    <property type="entry name" value="5-OXOPROLINASE SUBUNIT C"/>
    <property type="match status" value="1"/>
</dbReference>
<dbReference type="Pfam" id="PF02626">
    <property type="entry name" value="CT_A_B"/>
    <property type="match status" value="1"/>
</dbReference>
<dbReference type="KEGG" id="bmeg:BG04_3252"/>
<feature type="domain" description="Carboxyltransferase" evidence="1">
    <location>
        <begin position="24"/>
        <end position="320"/>
    </location>
</feature>
<dbReference type="AlphaFoldDB" id="A0A0B6ANC9"/>
<dbReference type="Proteomes" id="UP000031829">
    <property type="component" value="Chromosome"/>
</dbReference>
<name>A0A0B6ANC9_PRIM2</name>